<keyword evidence="1" id="KW-0812">Transmembrane</keyword>
<evidence type="ECO:0000313" key="3">
    <source>
        <dbReference type="Proteomes" id="UP000000430"/>
    </source>
</evidence>
<proteinExistence type="predicted"/>
<feature type="transmembrane region" description="Helical" evidence="1">
    <location>
        <begin position="81"/>
        <end position="98"/>
    </location>
</feature>
<feature type="transmembrane region" description="Helical" evidence="1">
    <location>
        <begin position="110"/>
        <end position="129"/>
    </location>
</feature>
<protein>
    <submittedName>
        <fullName evidence="2">Uncharacterized protein</fullName>
    </submittedName>
</protein>
<dbReference type="EMBL" id="CR543861">
    <property type="protein sequence ID" value="CAG67203.1"/>
    <property type="molecule type" value="Genomic_DNA"/>
</dbReference>
<dbReference type="eggNOG" id="ENOG502ZIFG">
    <property type="taxonomic scope" value="Bacteria"/>
</dbReference>
<dbReference type="KEGG" id="aci:ACIAD0236"/>
<dbReference type="HOGENOM" id="CLU_1944076_0_0_6"/>
<feature type="transmembrane region" description="Helical" evidence="1">
    <location>
        <begin position="57"/>
        <end position="74"/>
    </location>
</feature>
<dbReference type="AlphaFoldDB" id="Q6FFF4"/>
<name>Q6FFF4_ACIAD</name>
<dbReference type="STRING" id="202950.GCA_001485005_00512"/>
<dbReference type="Proteomes" id="UP000000430">
    <property type="component" value="Chromosome"/>
</dbReference>
<feature type="transmembrane region" description="Helical" evidence="1">
    <location>
        <begin position="35"/>
        <end position="51"/>
    </location>
</feature>
<reference evidence="2 3" key="1">
    <citation type="journal article" date="2004" name="Nucleic Acids Res.">
        <title>Unique features revealed by the genome sequence of Acinetobacter sp. ADP1, a versatile and naturally transformation competent bacterium.</title>
        <authorList>
            <person name="Barbe V."/>
            <person name="Vallenet D."/>
            <person name="Fonknechten N."/>
            <person name="Kreimeyer A."/>
            <person name="Oztas S."/>
            <person name="Labarre L."/>
            <person name="Cruveiller S."/>
            <person name="Robert C."/>
            <person name="Duprat S."/>
            <person name="Wincker P."/>
            <person name="Ornston L.N."/>
            <person name="Weissenbach J."/>
            <person name="Marliere P."/>
            <person name="Cohen G.N."/>
            <person name="Medigue C."/>
        </authorList>
    </citation>
    <scope>NUCLEOTIDE SEQUENCE [LARGE SCALE GENOMIC DNA]</scope>
    <source>
        <strain evidence="3">ATCC 33305 / BD413 / ADP1</strain>
    </source>
</reference>
<organism evidence="2 3">
    <name type="scientific">Acinetobacter baylyi (strain ATCC 33305 / BD413 / ADP1)</name>
    <dbReference type="NCBI Taxonomy" id="62977"/>
    <lineage>
        <taxon>Bacteria</taxon>
        <taxon>Pseudomonadati</taxon>
        <taxon>Pseudomonadota</taxon>
        <taxon>Gammaproteobacteria</taxon>
        <taxon>Moraxellales</taxon>
        <taxon>Moraxellaceae</taxon>
        <taxon>Acinetobacter</taxon>
    </lineage>
</organism>
<evidence type="ECO:0000256" key="1">
    <source>
        <dbReference type="SAM" id="Phobius"/>
    </source>
</evidence>
<keyword evidence="1" id="KW-1133">Transmembrane helix</keyword>
<keyword evidence="1" id="KW-0472">Membrane</keyword>
<sequence>MYNGSLKGIRMSPTDQDEIFEVLAKQRQNQLKVDRVLKIVLPIVAFLLSTICANLNWQSTLATFIILTIAFWAVGIKRMSLWIWLVLISIYCLMDNYLSYGQLQLEYLRLQLGCMLVFAGLVGIGRPYMDRWLMTH</sequence>
<gene>
    <name evidence="2" type="ordered locus">ACIAD0236</name>
</gene>
<evidence type="ECO:0000313" key="2">
    <source>
        <dbReference type="EMBL" id="CAG67203.1"/>
    </source>
</evidence>
<accession>Q6FFF4</accession>